<dbReference type="EMBL" id="QKWK01000006">
    <property type="protein sequence ID" value="TXT09006.1"/>
    <property type="molecule type" value="Genomic_DNA"/>
</dbReference>
<dbReference type="AlphaFoldDB" id="A0A7D8Z5E6"/>
<accession>A0A7D8Z5E6</accession>
<organism evidence="3 4">
    <name type="scientific">Vanrija humicola</name>
    <name type="common">Yeast</name>
    <name type="synonym">Cryptococcus humicola</name>
    <dbReference type="NCBI Taxonomy" id="5417"/>
    <lineage>
        <taxon>Eukaryota</taxon>
        <taxon>Fungi</taxon>
        <taxon>Dikarya</taxon>
        <taxon>Basidiomycota</taxon>
        <taxon>Agaricomycotina</taxon>
        <taxon>Tremellomycetes</taxon>
        <taxon>Trichosporonales</taxon>
        <taxon>Trichosporonaceae</taxon>
        <taxon>Vanrija</taxon>
    </lineage>
</organism>
<evidence type="ECO:0008006" key="5">
    <source>
        <dbReference type="Google" id="ProtNLM"/>
    </source>
</evidence>
<dbReference type="Proteomes" id="UP000473826">
    <property type="component" value="Unassembled WGS sequence"/>
</dbReference>
<evidence type="ECO:0000259" key="2">
    <source>
        <dbReference type="Pfam" id="PF17184"/>
    </source>
</evidence>
<dbReference type="Pfam" id="PF17184">
    <property type="entry name" value="Rit1_C"/>
    <property type="match status" value="1"/>
</dbReference>
<dbReference type="Pfam" id="PF04179">
    <property type="entry name" value="Init_tRNA_PT"/>
    <property type="match status" value="1"/>
</dbReference>
<dbReference type="InterPro" id="IPR033421">
    <property type="entry name" value="Rit1_DUSP-like"/>
</dbReference>
<feature type="domain" description="Rit1 DUSP-like" evidence="1">
    <location>
        <begin position="479"/>
        <end position="532"/>
    </location>
</feature>
<dbReference type="PANTHER" id="PTHR31811:SF0">
    <property type="entry name" value="TRNA A64-2'-O-RIBOSYLPHOSPHATE TRANSFERASE"/>
    <property type="match status" value="1"/>
</dbReference>
<dbReference type="PANTHER" id="PTHR31811">
    <property type="entry name" value="TRNA A64-2'-O-RIBOSYLPHOSPHATE TRANSFERASE"/>
    <property type="match status" value="1"/>
</dbReference>
<sequence>MNDAAKAIKKHAAQHDLFNRLHSIAADERFVQKVAQEWFNNRFEVIANQRCGTWYCDPATSSKAYAYFKSTDGHTLNWDFNLRRSNLSLAGYAEEKGGFLLVDSTRRGKRMPDGLSKTVPIWCSVVNRAVQRRRARGEASAEIDAEWDTALYLPAQIVSPSEKAQIESRLDEWATTLESSVLPLPDLKKPLRPFFIHPATSRPPSIDENPPFTPLICVSASRWVNGEDGRGDPIPTATRLGDGWFARTVAFDYVPGAGDDDELWGRGLKPALYHEHKASLLSTPRDELPGLVDDLVEDGAGITAALEGVHLGESESSASSLEALWEEATAISSTLLGDLGAPIRPSQLYLKSSVTQRVTVRVVDIPKPSSSTSFVHEWPTAASDQPVIIFSLPSARTHPKEYGKALGQLVECLKAKFPAIGDKTALLISPGRPQELESVIQFSTIPEGQQPECTPNWPSSSHLAKTDLQAAQKSLLPLLVALTCSFPGLSLDSADDQDVDKGVIAAHLHSLVALWPEGNPPRAALKRVNEFLMS</sequence>
<dbReference type="GO" id="GO:0043399">
    <property type="term" value="F:tRNA adenosine(64)-2'-O-ribosylphosphate transferase activity"/>
    <property type="evidence" value="ECO:0007669"/>
    <property type="project" value="InterPro"/>
</dbReference>
<reference evidence="3 4" key="1">
    <citation type="journal article" date="2019" name="PLoS Genet.">
        <title>Convergent evolution of linked mating-type loci in basidiomycete fungi.</title>
        <authorList>
            <person name="Sun S."/>
            <person name="Coelho M.A."/>
            <person name="Heitman J."/>
            <person name="Nowrousian M."/>
        </authorList>
    </citation>
    <scope>NUCLEOTIDE SEQUENCE [LARGE SCALE GENOMIC DNA]</scope>
    <source>
        <strain evidence="3 4">CBS 4282</strain>
    </source>
</reference>
<proteinExistence type="predicted"/>
<dbReference type="PIRSF" id="PIRSF007747">
    <property type="entry name" value="Ribosyl_Ptfrase"/>
    <property type="match status" value="1"/>
</dbReference>
<dbReference type="InterPro" id="IPR033449">
    <property type="entry name" value="Rit1_N"/>
</dbReference>
<evidence type="ECO:0000259" key="1">
    <source>
        <dbReference type="Pfam" id="PF04179"/>
    </source>
</evidence>
<dbReference type="GO" id="GO:0019988">
    <property type="term" value="P:charged-tRNA amino acid modification"/>
    <property type="evidence" value="ECO:0007669"/>
    <property type="project" value="InterPro"/>
</dbReference>
<dbReference type="InterPro" id="IPR007306">
    <property type="entry name" value="Rit1"/>
</dbReference>
<name>A0A7D8Z5E6_VANHU</name>
<evidence type="ECO:0000313" key="4">
    <source>
        <dbReference type="Proteomes" id="UP000473826"/>
    </source>
</evidence>
<dbReference type="OrthoDB" id="45256at2759"/>
<dbReference type="GO" id="GO:0005737">
    <property type="term" value="C:cytoplasm"/>
    <property type="evidence" value="ECO:0007669"/>
    <property type="project" value="TreeGrafter"/>
</dbReference>
<protein>
    <recommendedName>
        <fullName evidence="5">Initiator tRNA phosphoribosyl transferase</fullName>
    </recommendedName>
</protein>
<keyword evidence="4" id="KW-1185">Reference proteome</keyword>
<feature type="domain" description="Rit1 N-terminal" evidence="2">
    <location>
        <begin position="13"/>
        <end position="297"/>
    </location>
</feature>
<gene>
    <name evidence="3" type="ORF">VHUM_02480</name>
</gene>
<comment type="caution">
    <text evidence="3">The sequence shown here is derived from an EMBL/GenBank/DDBJ whole genome shotgun (WGS) entry which is preliminary data.</text>
</comment>
<evidence type="ECO:0000313" key="3">
    <source>
        <dbReference type="EMBL" id="TXT09006.1"/>
    </source>
</evidence>